<reference evidence="2 3" key="1">
    <citation type="journal article" date="2008" name="Proc. Natl. Acad. Sci. U.S.A.">
        <title>The genome of Cyanothece 51142, a unicellular diazotrophic cyanobacterium important in the marine nitrogen cycle.</title>
        <authorList>
            <person name="Welsh E.A."/>
            <person name="Liberton M."/>
            <person name="Stoeckel J."/>
            <person name="Loh T."/>
            <person name="Elvitigala T."/>
            <person name="Wang C."/>
            <person name="Wollam A."/>
            <person name="Fulton R.S."/>
            <person name="Clifton S.W."/>
            <person name="Jacobs J.M."/>
            <person name="Aurora R."/>
            <person name="Ghosh B.K."/>
            <person name="Sherman L.A."/>
            <person name="Smith R.D."/>
            <person name="Wilson R.K."/>
            <person name="Pakrasi H.B."/>
        </authorList>
    </citation>
    <scope>NUCLEOTIDE SEQUENCE [LARGE SCALE GENOMIC DNA]</scope>
    <source>
        <strain evidence="3">ATCC 51142 / BH68</strain>
    </source>
</reference>
<dbReference type="Pfam" id="PF00106">
    <property type="entry name" value="adh_short"/>
    <property type="match status" value="1"/>
</dbReference>
<keyword evidence="1" id="KW-1133">Transmembrane helix</keyword>
<evidence type="ECO:0000313" key="3">
    <source>
        <dbReference type="Proteomes" id="UP000001203"/>
    </source>
</evidence>
<dbReference type="EMBL" id="CP000806">
    <property type="protein sequence ID" value="ACB51339.1"/>
    <property type="molecule type" value="Genomic_DNA"/>
</dbReference>
<organism evidence="2 3">
    <name type="scientific">Crocosphaera subtropica (strain ATCC 51142 / BH68)</name>
    <name type="common">Cyanothece sp. (strain ATCC 51142)</name>
    <dbReference type="NCBI Taxonomy" id="43989"/>
    <lineage>
        <taxon>Bacteria</taxon>
        <taxon>Bacillati</taxon>
        <taxon>Cyanobacteriota</taxon>
        <taxon>Cyanophyceae</taxon>
        <taxon>Oscillatoriophycideae</taxon>
        <taxon>Chroococcales</taxon>
        <taxon>Aphanothecaceae</taxon>
        <taxon>Crocosphaera</taxon>
        <taxon>Crocosphaera subtropica</taxon>
    </lineage>
</organism>
<dbReference type="KEGG" id="cyt:cce_1989"/>
<keyword evidence="1" id="KW-0812">Transmembrane</keyword>
<keyword evidence="1" id="KW-0472">Membrane</keyword>
<evidence type="ECO:0000313" key="2">
    <source>
        <dbReference type="EMBL" id="ACB51339.1"/>
    </source>
</evidence>
<keyword evidence="3" id="KW-1185">Reference proteome</keyword>
<dbReference type="InterPro" id="IPR036291">
    <property type="entry name" value="NAD(P)-bd_dom_sf"/>
</dbReference>
<dbReference type="HOGENOM" id="CLU_623925_0_0_3"/>
<feature type="transmembrane region" description="Helical" evidence="1">
    <location>
        <begin position="71"/>
        <end position="89"/>
    </location>
</feature>
<dbReference type="Gene3D" id="3.40.50.720">
    <property type="entry name" value="NAD(P)-binding Rossmann-like Domain"/>
    <property type="match status" value="2"/>
</dbReference>
<protein>
    <submittedName>
        <fullName evidence="2">Uncharacterized protein</fullName>
    </submittedName>
</protein>
<dbReference type="SUPFAM" id="SSF51735">
    <property type="entry name" value="NAD(P)-binding Rossmann-fold domains"/>
    <property type="match status" value="1"/>
</dbReference>
<name>B1X1B0_CROS5</name>
<gene>
    <name evidence="2" type="ordered locus">cce_1989</name>
</gene>
<evidence type="ECO:0000256" key="1">
    <source>
        <dbReference type="SAM" id="Phobius"/>
    </source>
</evidence>
<dbReference type="NCBIfam" id="NF009035">
    <property type="entry name" value="PRK12367.1"/>
    <property type="match status" value="1"/>
</dbReference>
<dbReference type="eggNOG" id="COG0300">
    <property type="taxonomic scope" value="Bacteria"/>
</dbReference>
<dbReference type="AlphaFoldDB" id="B1X1B0"/>
<dbReference type="Proteomes" id="UP000001203">
    <property type="component" value="Chromosome circular"/>
</dbReference>
<dbReference type="eggNOG" id="COG3000">
    <property type="taxonomic scope" value="Bacteria"/>
</dbReference>
<feature type="transmembrane region" description="Helical" evidence="1">
    <location>
        <begin position="101"/>
        <end position="120"/>
    </location>
</feature>
<proteinExistence type="predicted"/>
<dbReference type="InterPro" id="IPR002347">
    <property type="entry name" value="SDR_fam"/>
</dbReference>
<dbReference type="OrthoDB" id="452815at2"/>
<accession>B1X1B0</accession>
<dbReference type="STRING" id="43989.cce_1989"/>
<dbReference type="NCBIfam" id="NF005653">
    <property type="entry name" value="PRK07424.1"/>
    <property type="match status" value="1"/>
</dbReference>
<dbReference type="RefSeq" id="WP_009545793.1">
    <property type="nucleotide sequence ID" value="NC_010546.1"/>
</dbReference>
<sequence length="408" mass="46726">MVNHLTIAVILILSTILWVEIVRDCYHVLSHYWQPLYRLHGWHHKVFRPDLTPVSEAIYRKAHWYNDVPEALVMLTFSLIPGVICYYYTVPYSWLAWSGSLYTLTFLSGAIARGAGVPYIDELTDITHRPGDFTTLPNPWLVNRPYHWRHHFDNQKAYYCGTLMLVDKIMGTALSLKGKTVAVTGASGTLGLALLKELQLNGAKVVAFTSQNNKISLNFDQQNLPIKTLTWQVGKEIELIDEFRKIDILIINHGINVHERRDVEAILKSYEVNTFSGWRLMETFFKTVKTNKDKVCKEVWINTSEAEVNPAISPLYELSKRTWGDLITLRRLDAPCVVRKLILGPFKSNLNPIGVMSADWVAKQIIKGAKSDIRNIIVTINPITFIAFPIKEFCQSLYFKLFTKPSEK</sequence>